<sequence>MDSHCIEHNSSPGEEPVTIKIRVVTGCFHREHSPAAYFFIDQAITNIPAKERQFDFVEHESGPEIVAWIALGTAGFTLAKSVIDLVTAIINARAKGRERGDRPDGKLVLIVRDSHRTDASTEKFVMEIYDKELVSSKQVATAIEKGLQKRKSK</sequence>
<protein>
    <submittedName>
        <fullName evidence="1">Uncharacterized protein</fullName>
    </submittedName>
</protein>
<dbReference type="AlphaFoldDB" id="A0A645C4G5"/>
<evidence type="ECO:0000313" key="1">
    <source>
        <dbReference type="EMBL" id="MPM70243.1"/>
    </source>
</evidence>
<reference evidence="1" key="1">
    <citation type="submission" date="2019-08" db="EMBL/GenBank/DDBJ databases">
        <authorList>
            <person name="Kucharzyk K."/>
            <person name="Murdoch R.W."/>
            <person name="Higgins S."/>
            <person name="Loffler F."/>
        </authorList>
    </citation>
    <scope>NUCLEOTIDE SEQUENCE</scope>
</reference>
<proteinExistence type="predicted"/>
<accession>A0A645C4G5</accession>
<comment type="caution">
    <text evidence="1">The sequence shown here is derived from an EMBL/GenBank/DDBJ whole genome shotgun (WGS) entry which is preliminary data.</text>
</comment>
<organism evidence="1">
    <name type="scientific">bioreactor metagenome</name>
    <dbReference type="NCBI Taxonomy" id="1076179"/>
    <lineage>
        <taxon>unclassified sequences</taxon>
        <taxon>metagenomes</taxon>
        <taxon>ecological metagenomes</taxon>
    </lineage>
</organism>
<gene>
    <name evidence="1" type="ORF">SDC9_117196</name>
</gene>
<dbReference type="EMBL" id="VSSQ01023362">
    <property type="protein sequence ID" value="MPM70243.1"/>
    <property type="molecule type" value="Genomic_DNA"/>
</dbReference>
<name>A0A645C4G5_9ZZZZ</name>